<organism evidence="3 4">
    <name type="scientific">Naegleria fowleri</name>
    <name type="common">Brain eating amoeba</name>
    <dbReference type="NCBI Taxonomy" id="5763"/>
    <lineage>
        <taxon>Eukaryota</taxon>
        <taxon>Discoba</taxon>
        <taxon>Heterolobosea</taxon>
        <taxon>Tetramitia</taxon>
        <taxon>Eutetramitia</taxon>
        <taxon>Vahlkampfiidae</taxon>
        <taxon>Naegleria</taxon>
    </lineage>
</organism>
<feature type="coiled-coil region" evidence="1">
    <location>
        <begin position="47"/>
        <end position="74"/>
    </location>
</feature>
<dbReference type="Proteomes" id="UP000444721">
    <property type="component" value="Unassembled WGS sequence"/>
</dbReference>
<dbReference type="VEuPathDB" id="AmoebaDB:FDP41_004093"/>
<dbReference type="AlphaFoldDB" id="A0A6A5BRP1"/>
<keyword evidence="2" id="KW-1133">Transmembrane helix</keyword>
<dbReference type="EMBL" id="VFQX01000036">
    <property type="protein sequence ID" value="KAF0976798.1"/>
    <property type="molecule type" value="Genomic_DNA"/>
</dbReference>
<keyword evidence="2" id="KW-0812">Transmembrane</keyword>
<dbReference type="GeneID" id="68111311"/>
<gene>
    <name evidence="3" type="ORF">FDP41_004093</name>
</gene>
<comment type="caution">
    <text evidence="3">The sequence shown here is derived from an EMBL/GenBank/DDBJ whole genome shotgun (WGS) entry which is preliminary data.</text>
</comment>
<proteinExistence type="predicted"/>
<evidence type="ECO:0000256" key="1">
    <source>
        <dbReference type="SAM" id="Coils"/>
    </source>
</evidence>
<dbReference type="OrthoDB" id="10251545at2759"/>
<evidence type="ECO:0000313" key="4">
    <source>
        <dbReference type="Proteomes" id="UP000444721"/>
    </source>
</evidence>
<keyword evidence="4" id="KW-1185">Reference proteome</keyword>
<evidence type="ECO:0000313" key="3">
    <source>
        <dbReference type="EMBL" id="KAF0976798.1"/>
    </source>
</evidence>
<evidence type="ECO:0000256" key="2">
    <source>
        <dbReference type="SAM" id="Phobius"/>
    </source>
</evidence>
<dbReference type="OMA" id="IMSEYNE"/>
<protein>
    <submittedName>
        <fullName evidence="3">Uncharacterized protein</fullName>
    </submittedName>
</protein>
<dbReference type="RefSeq" id="XP_044561511.1">
    <property type="nucleotide sequence ID" value="XM_044707470.1"/>
</dbReference>
<feature type="transmembrane region" description="Helical" evidence="2">
    <location>
        <begin position="9"/>
        <end position="31"/>
    </location>
</feature>
<keyword evidence="1" id="KW-0175">Coiled coil</keyword>
<sequence length="100" mass="11469">MKLDKVLNVIWKTATTTMFGFTLVCFGLVGWETKNFFQNFSSWSEKRKLKEQIAKEIMAELNEQEEQDKDLERILGLSAPGQTDKSVVETVKSDATTFDK</sequence>
<reference evidence="3 4" key="1">
    <citation type="journal article" date="2019" name="Sci. Rep.">
        <title>Nanopore sequencing improves the draft genome of the human pathogenic amoeba Naegleria fowleri.</title>
        <authorList>
            <person name="Liechti N."/>
            <person name="Schurch N."/>
            <person name="Bruggmann R."/>
            <person name="Wittwer M."/>
        </authorList>
    </citation>
    <scope>NUCLEOTIDE SEQUENCE [LARGE SCALE GENOMIC DNA]</scope>
    <source>
        <strain evidence="3 4">ATCC 30894</strain>
    </source>
</reference>
<accession>A0A6A5BRP1</accession>
<keyword evidence="2" id="KW-0472">Membrane</keyword>
<dbReference type="VEuPathDB" id="AmoebaDB:NfTy_069110"/>
<dbReference type="VEuPathDB" id="AmoebaDB:NF0086460"/>
<name>A0A6A5BRP1_NAEFO</name>